<dbReference type="EMBL" id="JMCC02000043">
    <property type="protein sequence ID" value="KIG16098.1"/>
    <property type="molecule type" value="Genomic_DNA"/>
</dbReference>
<evidence type="ECO:0000313" key="2">
    <source>
        <dbReference type="Proteomes" id="UP000031599"/>
    </source>
</evidence>
<name>A0A0C1ZXX1_9BACT</name>
<comment type="caution">
    <text evidence="1">The sequence shown here is derived from an EMBL/GenBank/DDBJ whole genome shotgun (WGS) entry which is preliminary data.</text>
</comment>
<reference evidence="1 2" key="1">
    <citation type="submission" date="2014-12" db="EMBL/GenBank/DDBJ databases">
        <title>Genome assembly of Enhygromyxa salina DSM 15201.</title>
        <authorList>
            <person name="Sharma G."/>
            <person name="Subramanian S."/>
        </authorList>
    </citation>
    <scope>NUCLEOTIDE SEQUENCE [LARGE SCALE GENOMIC DNA]</scope>
    <source>
        <strain evidence="1 2">DSM 15201</strain>
    </source>
</reference>
<dbReference type="Gene3D" id="2.60.120.430">
    <property type="entry name" value="Galactose-binding lectin"/>
    <property type="match status" value="1"/>
</dbReference>
<gene>
    <name evidence="1" type="ORF">DB30_04970</name>
</gene>
<organism evidence="1 2">
    <name type="scientific">Enhygromyxa salina</name>
    <dbReference type="NCBI Taxonomy" id="215803"/>
    <lineage>
        <taxon>Bacteria</taxon>
        <taxon>Pseudomonadati</taxon>
        <taxon>Myxococcota</taxon>
        <taxon>Polyangia</taxon>
        <taxon>Nannocystales</taxon>
        <taxon>Nannocystaceae</taxon>
        <taxon>Enhygromyxa</taxon>
    </lineage>
</organism>
<dbReference type="AlphaFoldDB" id="A0A0C1ZXX1"/>
<evidence type="ECO:0000313" key="1">
    <source>
        <dbReference type="EMBL" id="KIG16098.1"/>
    </source>
</evidence>
<dbReference type="Proteomes" id="UP000031599">
    <property type="component" value="Unassembled WGS sequence"/>
</dbReference>
<accession>A0A0C1ZXX1</accession>
<protein>
    <submittedName>
        <fullName evidence="1">Uncharacterized protein</fullName>
    </submittedName>
</protein>
<dbReference type="RefSeq" id="WP_052550384.1">
    <property type="nucleotide sequence ID" value="NZ_JMCC02000043.1"/>
</dbReference>
<sequence>MHNSVFQVKAKEHSVSGGTGLVTGISVRPGQLLQISADPNDRWSAGVKDRVSNANGLGNPLGGNYGLHTRGDHSFLYGALVGSLDGGKTYFGIGTSLTMTLVTDGKLSLHYWDSNNHDNSGTVRVMVRLYNGPINVNPI</sequence>
<proteinExistence type="predicted"/>